<dbReference type="PRINTS" id="PR00109">
    <property type="entry name" value="TYRKINASE"/>
</dbReference>
<comment type="caution">
    <text evidence="2">The sequence shown here is derived from an EMBL/GenBank/DDBJ whole genome shotgun (WGS) entry which is preliminary data.</text>
</comment>
<proteinExistence type="predicted"/>
<dbReference type="GO" id="GO:0043235">
    <property type="term" value="C:receptor complex"/>
    <property type="evidence" value="ECO:0007669"/>
    <property type="project" value="TreeGrafter"/>
</dbReference>
<dbReference type="SUPFAM" id="SSF56112">
    <property type="entry name" value="Protein kinase-like (PK-like)"/>
    <property type="match status" value="1"/>
</dbReference>
<name>A0A8S1HSX1_9PELO</name>
<dbReference type="PANTHER" id="PTHR24416:SF611">
    <property type="entry name" value="TYROSINE-PROTEIN KINASE TRANSMEMBRANE RECEPTOR ROR"/>
    <property type="match status" value="1"/>
</dbReference>
<dbReference type="InterPro" id="IPR008266">
    <property type="entry name" value="Tyr_kinase_AS"/>
</dbReference>
<dbReference type="InterPro" id="IPR050122">
    <property type="entry name" value="RTK"/>
</dbReference>
<dbReference type="OrthoDB" id="346907at2759"/>
<dbReference type="PROSITE" id="PS00109">
    <property type="entry name" value="PROTEIN_KINASE_TYR"/>
    <property type="match status" value="1"/>
</dbReference>
<dbReference type="InterPro" id="IPR000719">
    <property type="entry name" value="Prot_kinase_dom"/>
</dbReference>
<dbReference type="AlphaFoldDB" id="A0A8S1HSX1"/>
<accession>A0A8S1HSX1</accession>
<sequence>MLRVIHRDLAARNCLLDKHDNCKISDFGLSLYGKLHKENKMLKVPVRWLAPETLATGMYSSKTDVWSFGVLMFEVFSNGETPYKDIKQLKLVRKMVLREGLRLKPPEDMTSEDAVIMTACFETEPQNRMSFKELKAKYKETTNTGLIPRLTQWIQNRNSIEDSAPVGS</sequence>
<dbReference type="PROSITE" id="PS50011">
    <property type="entry name" value="PROTEIN_KINASE_DOM"/>
    <property type="match status" value="1"/>
</dbReference>
<evidence type="ECO:0000313" key="3">
    <source>
        <dbReference type="Proteomes" id="UP000835052"/>
    </source>
</evidence>
<evidence type="ECO:0000313" key="2">
    <source>
        <dbReference type="EMBL" id="CAD6198913.1"/>
    </source>
</evidence>
<dbReference type="GO" id="GO:0005886">
    <property type="term" value="C:plasma membrane"/>
    <property type="evidence" value="ECO:0007669"/>
    <property type="project" value="TreeGrafter"/>
</dbReference>
<organism evidence="2 3">
    <name type="scientific">Caenorhabditis auriculariae</name>
    <dbReference type="NCBI Taxonomy" id="2777116"/>
    <lineage>
        <taxon>Eukaryota</taxon>
        <taxon>Metazoa</taxon>
        <taxon>Ecdysozoa</taxon>
        <taxon>Nematoda</taxon>
        <taxon>Chromadorea</taxon>
        <taxon>Rhabditida</taxon>
        <taxon>Rhabditina</taxon>
        <taxon>Rhabditomorpha</taxon>
        <taxon>Rhabditoidea</taxon>
        <taxon>Rhabditidae</taxon>
        <taxon>Peloderinae</taxon>
        <taxon>Caenorhabditis</taxon>
    </lineage>
</organism>
<dbReference type="GO" id="GO:0007169">
    <property type="term" value="P:cell surface receptor protein tyrosine kinase signaling pathway"/>
    <property type="evidence" value="ECO:0007669"/>
    <property type="project" value="TreeGrafter"/>
</dbReference>
<dbReference type="InterPro" id="IPR020635">
    <property type="entry name" value="Tyr_kinase_cat_dom"/>
</dbReference>
<reference evidence="2" key="1">
    <citation type="submission" date="2020-10" db="EMBL/GenBank/DDBJ databases">
        <authorList>
            <person name="Kikuchi T."/>
        </authorList>
    </citation>
    <scope>NUCLEOTIDE SEQUENCE</scope>
    <source>
        <strain evidence="2">NKZ352</strain>
    </source>
</reference>
<feature type="domain" description="Protein kinase" evidence="1">
    <location>
        <begin position="1"/>
        <end position="150"/>
    </location>
</feature>
<dbReference type="EMBL" id="CAJGYM010000143">
    <property type="protein sequence ID" value="CAD6198913.1"/>
    <property type="molecule type" value="Genomic_DNA"/>
</dbReference>
<dbReference type="SMART" id="SM00219">
    <property type="entry name" value="TyrKc"/>
    <property type="match status" value="1"/>
</dbReference>
<dbReference type="Pfam" id="PF07714">
    <property type="entry name" value="PK_Tyr_Ser-Thr"/>
    <property type="match status" value="1"/>
</dbReference>
<dbReference type="GO" id="GO:0004714">
    <property type="term" value="F:transmembrane receptor protein tyrosine kinase activity"/>
    <property type="evidence" value="ECO:0007669"/>
    <property type="project" value="TreeGrafter"/>
</dbReference>
<keyword evidence="3" id="KW-1185">Reference proteome</keyword>
<dbReference type="Proteomes" id="UP000835052">
    <property type="component" value="Unassembled WGS sequence"/>
</dbReference>
<gene>
    <name evidence="2" type="ORF">CAUJ_LOCUS14818</name>
</gene>
<dbReference type="InterPro" id="IPR001245">
    <property type="entry name" value="Ser-Thr/Tyr_kinase_cat_dom"/>
</dbReference>
<dbReference type="GO" id="GO:0005524">
    <property type="term" value="F:ATP binding"/>
    <property type="evidence" value="ECO:0007669"/>
    <property type="project" value="InterPro"/>
</dbReference>
<dbReference type="PANTHER" id="PTHR24416">
    <property type="entry name" value="TYROSINE-PROTEIN KINASE RECEPTOR"/>
    <property type="match status" value="1"/>
</dbReference>
<evidence type="ECO:0000259" key="1">
    <source>
        <dbReference type="PROSITE" id="PS50011"/>
    </source>
</evidence>
<dbReference type="InterPro" id="IPR011009">
    <property type="entry name" value="Kinase-like_dom_sf"/>
</dbReference>
<protein>
    <recommendedName>
        <fullName evidence="1">Protein kinase domain-containing protein</fullName>
    </recommendedName>
</protein>
<dbReference type="Gene3D" id="1.10.510.10">
    <property type="entry name" value="Transferase(Phosphotransferase) domain 1"/>
    <property type="match status" value="1"/>
</dbReference>